<gene>
    <name evidence="1" type="ORF">HNR12_002533</name>
</gene>
<comment type="caution">
    <text evidence="1">The sequence shown here is derived from an EMBL/GenBank/DDBJ whole genome shotgun (WGS) entry which is preliminary data.</text>
</comment>
<dbReference type="EMBL" id="JACCFO010000001">
    <property type="protein sequence ID" value="NYI96256.1"/>
    <property type="molecule type" value="Genomic_DNA"/>
</dbReference>
<reference evidence="1 2" key="1">
    <citation type="submission" date="2020-07" db="EMBL/GenBank/DDBJ databases">
        <title>Sequencing the genomes of 1000 actinobacteria strains.</title>
        <authorList>
            <person name="Klenk H.-P."/>
        </authorList>
    </citation>
    <scope>NUCLEOTIDE SEQUENCE [LARGE SCALE GENOMIC DNA]</scope>
    <source>
        <strain evidence="1 2">DSM 45927</strain>
    </source>
</reference>
<organism evidence="1 2">
    <name type="scientific">Streptomonospora nanhaiensis</name>
    <dbReference type="NCBI Taxonomy" id="1323731"/>
    <lineage>
        <taxon>Bacteria</taxon>
        <taxon>Bacillati</taxon>
        <taxon>Actinomycetota</taxon>
        <taxon>Actinomycetes</taxon>
        <taxon>Streptosporangiales</taxon>
        <taxon>Nocardiopsidaceae</taxon>
        <taxon>Streptomonospora</taxon>
    </lineage>
</organism>
<protein>
    <submittedName>
        <fullName evidence="1">Uncharacterized protein</fullName>
    </submittedName>
</protein>
<dbReference type="Proteomes" id="UP000575985">
    <property type="component" value="Unassembled WGS sequence"/>
</dbReference>
<keyword evidence="2" id="KW-1185">Reference proteome</keyword>
<dbReference type="RefSeq" id="WP_179767651.1">
    <property type="nucleotide sequence ID" value="NZ_JACCFO010000001.1"/>
</dbReference>
<name>A0A853BNQ2_9ACTN</name>
<proteinExistence type="predicted"/>
<evidence type="ECO:0000313" key="1">
    <source>
        <dbReference type="EMBL" id="NYI96256.1"/>
    </source>
</evidence>
<accession>A0A853BNQ2</accession>
<evidence type="ECO:0000313" key="2">
    <source>
        <dbReference type="Proteomes" id="UP000575985"/>
    </source>
</evidence>
<sequence length="261" mass="28650">MSALEILLSREGEPVDAAVFFESAKTVIDLVQQIERSLGRTRVATRWGITELRLGSAVVVTTPIEDSPSANEAGELLVKGVGSLERSPQMPSAFTLEVLRGLLRVASNSEQSDRARLTLRFGEGKAAAAAAVSAQLAANARKLLSARILEFESVQGEIDRIDVRGGKREVSIFDTEQNRSVRATFSDDMLADIVGSIKQRVAAWGLAQKTASGQIVSFEIERLERIDDRPPVSVREIAGIAPWWTDGEDPTEWVRRHREEE</sequence>
<dbReference type="AlphaFoldDB" id="A0A853BNQ2"/>